<reference evidence="1 2" key="1">
    <citation type="submission" date="2018-05" db="EMBL/GenBank/DDBJ databases">
        <title>Genomic Encyclopedia of Type Strains, Phase IV (KMG-IV): sequencing the most valuable type-strain genomes for metagenomic binning, comparative biology and taxonomic classification.</title>
        <authorList>
            <person name="Goeker M."/>
        </authorList>
    </citation>
    <scope>NUCLEOTIDE SEQUENCE [LARGE SCALE GENOMIC DNA]</scope>
    <source>
        <strain evidence="1 2">DSM 6986</strain>
    </source>
</reference>
<dbReference type="AlphaFoldDB" id="A0A316C9S3"/>
<protein>
    <submittedName>
        <fullName evidence="1">Uncharacterized protein</fullName>
    </submittedName>
</protein>
<proteinExistence type="predicted"/>
<evidence type="ECO:0000313" key="2">
    <source>
        <dbReference type="Proteomes" id="UP000245396"/>
    </source>
</evidence>
<keyword evidence="2" id="KW-1185">Reference proteome</keyword>
<accession>A0A316C9S3</accession>
<dbReference type="EMBL" id="QGGG01000001">
    <property type="protein sequence ID" value="PWJ86420.1"/>
    <property type="molecule type" value="Genomic_DNA"/>
</dbReference>
<comment type="caution">
    <text evidence="1">The sequence shown here is derived from an EMBL/GenBank/DDBJ whole genome shotgun (WGS) entry which is preliminary data.</text>
</comment>
<sequence length="102" mass="11626">MSIRRFVDNEALEHPEGGARETKAWFQQNAGRIREQVLGMVTIVPQTAYEQMSRMDAEKLFGIPAGTFSNIDAALHWLDERVIAPRSLAFDRDAIRNRLVRA</sequence>
<gene>
    <name evidence="1" type="ORF">C7441_101300</name>
</gene>
<evidence type="ECO:0000313" key="1">
    <source>
        <dbReference type="EMBL" id="PWJ86420.1"/>
    </source>
</evidence>
<dbReference type="RefSeq" id="WP_244916027.1">
    <property type="nucleotide sequence ID" value="NZ_QGGG01000001.1"/>
</dbReference>
<name>A0A316C9S3_PSESE</name>
<dbReference type="Proteomes" id="UP000245396">
    <property type="component" value="Unassembled WGS sequence"/>
</dbReference>
<organism evidence="1 2">
    <name type="scientific">Pseudaminobacter salicylatoxidans</name>
    <dbReference type="NCBI Taxonomy" id="93369"/>
    <lineage>
        <taxon>Bacteria</taxon>
        <taxon>Pseudomonadati</taxon>
        <taxon>Pseudomonadota</taxon>
        <taxon>Alphaproteobacteria</taxon>
        <taxon>Hyphomicrobiales</taxon>
        <taxon>Phyllobacteriaceae</taxon>
        <taxon>Pseudaminobacter</taxon>
    </lineage>
</organism>